<evidence type="ECO:0000313" key="3">
    <source>
        <dbReference type="Proteomes" id="UP000807825"/>
    </source>
</evidence>
<sequence>TRGTRIDFDLYRNNLLDLLAACAARPAPPIFKIRIMTTRFARKMREQLSIPDFMPDSETLRRTILEWSELVYERLGSKAAQGDLARKISRIGIYGWNVIEISPKIFIETYVLTDWGNAFAGDSIIPANRGYCFGMRDHFAILNSGDVVLCCVDFDGKTSLGNLNESSLLEILGSPELGRIMDGFRSGKLIHPYCRQCLGSETFIGSWVKPVASVVGLKFLKPFFYRKYKLYD</sequence>
<protein>
    <submittedName>
        <fullName evidence="2">SPASM domain-containing protein</fullName>
    </submittedName>
</protein>
<dbReference type="Gene3D" id="3.20.20.70">
    <property type="entry name" value="Aldolase class I"/>
    <property type="match status" value="1"/>
</dbReference>
<dbReference type="InterPro" id="IPR058240">
    <property type="entry name" value="rSAM_sf"/>
</dbReference>
<evidence type="ECO:0000259" key="1">
    <source>
        <dbReference type="Pfam" id="PF13186"/>
    </source>
</evidence>
<dbReference type="EMBL" id="JACRDE010000177">
    <property type="protein sequence ID" value="MBI5249068.1"/>
    <property type="molecule type" value="Genomic_DNA"/>
</dbReference>
<name>A0A9D6UZC5_9BACT</name>
<dbReference type="AlphaFoldDB" id="A0A9D6UZC5"/>
<evidence type="ECO:0000313" key="2">
    <source>
        <dbReference type="EMBL" id="MBI5249068.1"/>
    </source>
</evidence>
<dbReference type="SUPFAM" id="SSF102114">
    <property type="entry name" value="Radical SAM enzymes"/>
    <property type="match status" value="1"/>
</dbReference>
<comment type="caution">
    <text evidence="2">The sequence shown here is derived from an EMBL/GenBank/DDBJ whole genome shotgun (WGS) entry which is preliminary data.</text>
</comment>
<organism evidence="2 3">
    <name type="scientific">Desulfomonile tiedjei</name>
    <dbReference type="NCBI Taxonomy" id="2358"/>
    <lineage>
        <taxon>Bacteria</taxon>
        <taxon>Pseudomonadati</taxon>
        <taxon>Thermodesulfobacteriota</taxon>
        <taxon>Desulfomonilia</taxon>
        <taxon>Desulfomonilales</taxon>
        <taxon>Desulfomonilaceae</taxon>
        <taxon>Desulfomonile</taxon>
    </lineage>
</organism>
<accession>A0A9D6UZC5</accession>
<feature type="domain" description="4Fe4S-binding SPASM" evidence="1">
    <location>
        <begin position="132"/>
        <end position="197"/>
    </location>
</feature>
<feature type="non-terminal residue" evidence="2">
    <location>
        <position position="1"/>
    </location>
</feature>
<dbReference type="InterPro" id="IPR023885">
    <property type="entry name" value="4Fe4S-binding_SPASM_dom"/>
</dbReference>
<dbReference type="CDD" id="cd21122">
    <property type="entry name" value="SPASM_rSAM"/>
    <property type="match status" value="1"/>
</dbReference>
<dbReference type="InterPro" id="IPR013785">
    <property type="entry name" value="Aldolase_TIM"/>
</dbReference>
<gene>
    <name evidence="2" type="ORF">HY912_06195</name>
</gene>
<reference evidence="2" key="1">
    <citation type="submission" date="2020-07" db="EMBL/GenBank/DDBJ databases">
        <title>Huge and variable diversity of episymbiotic CPR bacteria and DPANN archaea in groundwater ecosystems.</title>
        <authorList>
            <person name="He C.Y."/>
            <person name="Keren R."/>
            <person name="Whittaker M."/>
            <person name="Farag I.F."/>
            <person name="Doudna J."/>
            <person name="Cate J.H.D."/>
            <person name="Banfield J.F."/>
        </authorList>
    </citation>
    <scope>NUCLEOTIDE SEQUENCE</scope>
    <source>
        <strain evidence="2">NC_groundwater_1664_Pr3_B-0.1um_52_9</strain>
    </source>
</reference>
<dbReference type="Proteomes" id="UP000807825">
    <property type="component" value="Unassembled WGS sequence"/>
</dbReference>
<proteinExistence type="predicted"/>
<dbReference type="Pfam" id="PF13186">
    <property type="entry name" value="SPASM"/>
    <property type="match status" value="1"/>
</dbReference>